<dbReference type="InterPro" id="IPR043746">
    <property type="entry name" value="DUF5691"/>
</dbReference>
<sequence>MNQTWPEVVAAALVGTDRRPVDGGAGALLDTAAELGLRKRAGVDAAHGVPLPEAAPTDEAQPASRAATTRLAGLLDPFTSIDGRGAETRLELVDEWLEKGRLAAGDLLPALLDLGRRHRRLRPALLAAGGERGRWLAAQRPDWRYLLGEADERELTEPWDLAPIGRRIGHLTALRRRDPAAGRQLLMASWDTENADDRAALLGTLDVGLTTDDEELLDVALDDRRREVRGMALDLLARLPDSRYGARMAERGRACLRLGTHGGRSVAEGGDRVDVRPPNRCDPSMQRDGVAAKAPAGTGQRAWWLEEVLARTPLATWGPPDELLQRQIPEEWAGVIRRGLGRAAAAQSSGEWAAMLVDRLWPEATAAQRPDDRLLLEALYEALPTEQRAERAAHVLRNDPGRATAAGVERLLELCPRPWPPQLADAALGAIAVLVRGGASTWRLAGLVTLAGTRLPLAIGVTPTAVAVELLRAAFAEDRPTDPRLGTIDQLLDVLRFRHEMNEELNQ</sequence>
<evidence type="ECO:0000313" key="1">
    <source>
        <dbReference type="EMBL" id="GIJ59705.1"/>
    </source>
</evidence>
<gene>
    <name evidence="1" type="ORF">Vau01_072210</name>
</gene>
<accession>A0A8J3ZDI4</accession>
<name>A0A8J3ZDI4_9ACTN</name>
<dbReference type="Pfam" id="PF18944">
    <property type="entry name" value="DUF5691"/>
    <property type="match status" value="1"/>
</dbReference>
<dbReference type="AlphaFoldDB" id="A0A8J3ZDI4"/>
<dbReference type="RefSeq" id="WP_204002591.1">
    <property type="nucleotide sequence ID" value="NZ_BOPG01000048.1"/>
</dbReference>
<protein>
    <submittedName>
        <fullName evidence="1">Uncharacterized protein</fullName>
    </submittedName>
</protein>
<evidence type="ECO:0000313" key="2">
    <source>
        <dbReference type="Proteomes" id="UP000612585"/>
    </source>
</evidence>
<dbReference type="Proteomes" id="UP000612585">
    <property type="component" value="Unassembled WGS sequence"/>
</dbReference>
<dbReference type="EMBL" id="BOPG01000048">
    <property type="protein sequence ID" value="GIJ59705.1"/>
    <property type="molecule type" value="Genomic_DNA"/>
</dbReference>
<comment type="caution">
    <text evidence="1">The sequence shown here is derived from an EMBL/GenBank/DDBJ whole genome shotgun (WGS) entry which is preliminary data.</text>
</comment>
<reference evidence="1" key="1">
    <citation type="submission" date="2021-01" db="EMBL/GenBank/DDBJ databases">
        <title>Whole genome shotgun sequence of Virgisporangium aurantiacum NBRC 16421.</title>
        <authorList>
            <person name="Komaki H."/>
            <person name="Tamura T."/>
        </authorList>
    </citation>
    <scope>NUCLEOTIDE SEQUENCE</scope>
    <source>
        <strain evidence="1">NBRC 16421</strain>
    </source>
</reference>
<proteinExistence type="predicted"/>
<organism evidence="1 2">
    <name type="scientific">Virgisporangium aurantiacum</name>
    <dbReference type="NCBI Taxonomy" id="175570"/>
    <lineage>
        <taxon>Bacteria</taxon>
        <taxon>Bacillati</taxon>
        <taxon>Actinomycetota</taxon>
        <taxon>Actinomycetes</taxon>
        <taxon>Micromonosporales</taxon>
        <taxon>Micromonosporaceae</taxon>
        <taxon>Virgisporangium</taxon>
    </lineage>
</organism>
<keyword evidence="2" id="KW-1185">Reference proteome</keyword>